<comment type="caution">
    <text evidence="2">The sequence shown here is derived from an EMBL/GenBank/DDBJ whole genome shotgun (WGS) entry which is preliminary data.</text>
</comment>
<accession>H5U0B1</accession>
<evidence type="ECO:0000313" key="2">
    <source>
        <dbReference type="EMBL" id="GAB39169.1"/>
    </source>
</evidence>
<dbReference type="eggNOG" id="COG0070">
    <property type="taxonomic scope" value="Bacteria"/>
</dbReference>
<dbReference type="Proteomes" id="UP000005845">
    <property type="component" value="Unassembled WGS sequence"/>
</dbReference>
<gene>
    <name evidence="2" type="ORF">GOSPT_059_00310</name>
</gene>
<evidence type="ECO:0000313" key="3">
    <source>
        <dbReference type="Proteomes" id="UP000005845"/>
    </source>
</evidence>
<sequence>MTNGAVLNIGGFGRGLGNGMSGGFLYQYDPACVLADRISSDSVLVGAITGVDDPLAPIHHHAVHLLLEMHAEATGSALATRLLENWETERHYISYAMPRALVTHQDAPTLLATIGHRALVDELSGSIATDQIRTLKRHVKSQTPILDGLVPDYGHTDDATMYRLLNAFTVFHLAREIAQTRLRRSRSTVVGADSRSEHLVARAARNLVLTEDFDLITRVGTFVRDILADYDEQQIAALISAKRIDDYKRALAARNVRSVDAPATYGWIMHQDNHIRDVLGSLPDFDALFASRTVPTVVEALAAAEPHSPVAAATPHSPVAADDIAPLSHPKAG</sequence>
<keyword evidence="3" id="KW-1185">Reference proteome</keyword>
<reference evidence="2 3" key="1">
    <citation type="submission" date="2012-02" db="EMBL/GenBank/DDBJ databases">
        <title>Whole genome shotgun sequence of Gordonia sputi NBRC 100414.</title>
        <authorList>
            <person name="Yoshida I."/>
            <person name="Hosoyama A."/>
            <person name="Tsuchikane K."/>
            <person name="Katsumata H."/>
            <person name="Yamazaki S."/>
            <person name="Fujita N."/>
        </authorList>
    </citation>
    <scope>NUCLEOTIDE SEQUENCE [LARGE SCALE GENOMIC DNA]</scope>
    <source>
        <strain evidence="2 3">NBRC 100414</strain>
    </source>
</reference>
<organism evidence="2 3">
    <name type="scientific">Gordonia sputi NBRC 100414</name>
    <dbReference type="NCBI Taxonomy" id="1089453"/>
    <lineage>
        <taxon>Bacteria</taxon>
        <taxon>Bacillati</taxon>
        <taxon>Actinomycetota</taxon>
        <taxon>Actinomycetes</taxon>
        <taxon>Mycobacteriales</taxon>
        <taxon>Gordoniaceae</taxon>
        <taxon>Gordonia</taxon>
    </lineage>
</organism>
<protein>
    <submittedName>
        <fullName evidence="2">Putative glutamate synthase</fullName>
    </submittedName>
</protein>
<name>H5U0B1_9ACTN</name>
<dbReference type="InterPro" id="IPR036485">
    <property type="entry name" value="Glu_synth_asu_C_sf"/>
</dbReference>
<evidence type="ECO:0000256" key="1">
    <source>
        <dbReference type="SAM" id="MobiDB-lite"/>
    </source>
</evidence>
<dbReference type="SUPFAM" id="SSF69336">
    <property type="entry name" value="Alpha subunit of glutamate synthase, C-terminal domain"/>
    <property type="match status" value="1"/>
</dbReference>
<dbReference type="GO" id="GO:0016491">
    <property type="term" value="F:oxidoreductase activity"/>
    <property type="evidence" value="ECO:0007669"/>
    <property type="project" value="InterPro"/>
</dbReference>
<dbReference type="AlphaFoldDB" id="H5U0B1"/>
<feature type="region of interest" description="Disordered" evidence="1">
    <location>
        <begin position="309"/>
        <end position="333"/>
    </location>
</feature>
<proteinExistence type="predicted"/>
<dbReference type="Gene3D" id="2.160.20.60">
    <property type="entry name" value="Glutamate synthase, alpha subunit, C-terminal domain"/>
    <property type="match status" value="1"/>
</dbReference>
<dbReference type="EMBL" id="BAFC01000059">
    <property type="protein sequence ID" value="GAB39169.1"/>
    <property type="molecule type" value="Genomic_DNA"/>
</dbReference>